<comment type="similarity">
    <text evidence="1 3">Belongs to the class-III pyridoxal-phosphate-dependent aminotransferase family.</text>
</comment>
<evidence type="ECO:0000256" key="2">
    <source>
        <dbReference type="ARBA" id="ARBA00022898"/>
    </source>
</evidence>
<proteinExistence type="inferred from homology"/>
<feature type="region of interest" description="Disordered" evidence="4">
    <location>
        <begin position="391"/>
        <end position="411"/>
    </location>
</feature>
<dbReference type="GO" id="GO:0005739">
    <property type="term" value="C:mitochondrion"/>
    <property type="evidence" value="ECO:0007669"/>
    <property type="project" value="TreeGrafter"/>
</dbReference>
<name>A0A423SNG6_PENVA</name>
<dbReference type="InterPro" id="IPR005814">
    <property type="entry name" value="Aminotrans_3"/>
</dbReference>
<dbReference type="PANTHER" id="PTHR45688:SF13">
    <property type="entry name" value="ALANINE--GLYOXYLATE AMINOTRANSFERASE 2-LIKE"/>
    <property type="match status" value="1"/>
</dbReference>
<comment type="caution">
    <text evidence="5">The sequence shown here is derived from an EMBL/GenBank/DDBJ whole genome shotgun (WGS) entry which is preliminary data.</text>
</comment>
<reference evidence="5 6" key="2">
    <citation type="submission" date="2019-01" db="EMBL/GenBank/DDBJ databases">
        <title>The decoding of complex shrimp genome reveals the adaptation for benthos swimmer, frequently molting mechanism and breeding impact on genome.</title>
        <authorList>
            <person name="Sun Y."/>
            <person name="Gao Y."/>
            <person name="Yu Y."/>
        </authorList>
    </citation>
    <scope>NUCLEOTIDE SEQUENCE [LARGE SCALE GENOMIC DNA]</scope>
    <source>
        <tissue evidence="5">Muscle</tissue>
    </source>
</reference>
<dbReference type="Gene3D" id="3.90.1150.10">
    <property type="entry name" value="Aspartate Aminotransferase, domain 1"/>
    <property type="match status" value="1"/>
</dbReference>
<dbReference type="AlphaFoldDB" id="A0A423SNG6"/>
<dbReference type="InterPro" id="IPR015421">
    <property type="entry name" value="PyrdxlP-dep_Trfase_major"/>
</dbReference>
<dbReference type="CDD" id="cd00610">
    <property type="entry name" value="OAT_like"/>
    <property type="match status" value="1"/>
</dbReference>
<evidence type="ECO:0000256" key="3">
    <source>
        <dbReference type="RuleBase" id="RU003560"/>
    </source>
</evidence>
<dbReference type="STRING" id="6689.A0A423SNG6"/>
<sequence length="411" mass="45159">MDGRNPCGSGGTLHFETAPLKIVRAEKQFMTDNFGIQYLDCVSNVAHVGHCHPHVVAAGKNQMATLVSAQGFMNDALTKYVKQLVNKLPDVLSICYLVNSGSEANDLALRLARAYTNRKDVVVFDDAYHGNLGNLIDISPKMFKQMPLGKKEFVHVIPCPDTYRGIYREDDVRAAEKYVKEAEHIIHQASRSNRKIACFVSESIVVNCGVIVPPRNYFRLLYNLIHEIGGVCIADEVQTGLGRTGEYFWAFEHYGVIPDIVCIGKPLGNGHPMGAVITTREIADSLGEYYSTFGGNPVACAIGMAVLDVIENEKLVQSAKAVGKTLLENLQQLRLNHRVIGDTNARSLFNALDAVLSSLAHSNTEGIIDIASNIVVPHPRSVLSMEDLENMSEELEGPEAKKARTSYDDID</sequence>
<dbReference type="InterPro" id="IPR015424">
    <property type="entry name" value="PyrdxlP-dep_Trfase"/>
</dbReference>
<dbReference type="PROSITE" id="PS00600">
    <property type="entry name" value="AA_TRANSFER_CLASS_3"/>
    <property type="match status" value="1"/>
</dbReference>
<dbReference type="EMBL" id="QCYY01003044">
    <property type="protein sequence ID" value="ROT65743.1"/>
    <property type="molecule type" value="Genomic_DNA"/>
</dbReference>
<feature type="compositionally biased region" description="Basic and acidic residues" evidence="4">
    <location>
        <begin position="398"/>
        <end position="411"/>
    </location>
</feature>
<evidence type="ECO:0000256" key="1">
    <source>
        <dbReference type="ARBA" id="ARBA00008954"/>
    </source>
</evidence>
<reference evidence="5 6" key="1">
    <citation type="submission" date="2018-04" db="EMBL/GenBank/DDBJ databases">
        <authorList>
            <person name="Zhang X."/>
            <person name="Yuan J."/>
            <person name="Li F."/>
            <person name="Xiang J."/>
        </authorList>
    </citation>
    <scope>NUCLEOTIDE SEQUENCE [LARGE SCALE GENOMIC DNA]</scope>
    <source>
        <tissue evidence="5">Muscle</tissue>
    </source>
</reference>
<dbReference type="Gene3D" id="3.40.640.10">
    <property type="entry name" value="Type I PLP-dependent aspartate aminotransferase-like (Major domain)"/>
    <property type="match status" value="1"/>
</dbReference>
<dbReference type="PANTHER" id="PTHR45688">
    <property type="match status" value="1"/>
</dbReference>
<evidence type="ECO:0000313" key="6">
    <source>
        <dbReference type="Proteomes" id="UP000283509"/>
    </source>
</evidence>
<dbReference type="Pfam" id="PF00202">
    <property type="entry name" value="Aminotran_3"/>
    <property type="match status" value="1"/>
</dbReference>
<dbReference type="SUPFAM" id="SSF53383">
    <property type="entry name" value="PLP-dependent transferases"/>
    <property type="match status" value="1"/>
</dbReference>
<dbReference type="InterPro" id="IPR015422">
    <property type="entry name" value="PyrdxlP-dep_Trfase_small"/>
</dbReference>
<evidence type="ECO:0000256" key="4">
    <source>
        <dbReference type="SAM" id="MobiDB-lite"/>
    </source>
</evidence>
<dbReference type="Proteomes" id="UP000283509">
    <property type="component" value="Unassembled WGS sequence"/>
</dbReference>
<gene>
    <name evidence="5" type="ORF">C7M84_016277</name>
</gene>
<dbReference type="GO" id="GO:0030170">
    <property type="term" value="F:pyridoxal phosphate binding"/>
    <property type="evidence" value="ECO:0007669"/>
    <property type="project" value="InterPro"/>
</dbReference>
<dbReference type="InterPro" id="IPR049704">
    <property type="entry name" value="Aminotrans_3_PPA_site"/>
</dbReference>
<accession>A0A423SNG6</accession>
<organism evidence="5 6">
    <name type="scientific">Penaeus vannamei</name>
    <name type="common">Whiteleg shrimp</name>
    <name type="synonym">Litopenaeus vannamei</name>
    <dbReference type="NCBI Taxonomy" id="6689"/>
    <lineage>
        <taxon>Eukaryota</taxon>
        <taxon>Metazoa</taxon>
        <taxon>Ecdysozoa</taxon>
        <taxon>Arthropoda</taxon>
        <taxon>Crustacea</taxon>
        <taxon>Multicrustacea</taxon>
        <taxon>Malacostraca</taxon>
        <taxon>Eumalacostraca</taxon>
        <taxon>Eucarida</taxon>
        <taxon>Decapoda</taxon>
        <taxon>Dendrobranchiata</taxon>
        <taxon>Penaeoidea</taxon>
        <taxon>Penaeidae</taxon>
        <taxon>Penaeus</taxon>
    </lineage>
</organism>
<evidence type="ECO:0000313" key="5">
    <source>
        <dbReference type="EMBL" id="ROT65743.1"/>
    </source>
</evidence>
<protein>
    <submittedName>
        <fullName evidence="5">Putative 5-phosphohydroxy-L-lysine phospho-lyase-like isoform X2</fullName>
    </submittedName>
</protein>
<dbReference type="GO" id="GO:0016829">
    <property type="term" value="F:lyase activity"/>
    <property type="evidence" value="ECO:0007669"/>
    <property type="project" value="UniProtKB-KW"/>
</dbReference>
<keyword evidence="6" id="KW-1185">Reference proteome</keyword>
<dbReference type="GO" id="GO:0008483">
    <property type="term" value="F:transaminase activity"/>
    <property type="evidence" value="ECO:0007669"/>
    <property type="project" value="InterPro"/>
</dbReference>
<keyword evidence="5" id="KW-0456">Lyase</keyword>
<dbReference type="OrthoDB" id="10261433at2759"/>
<keyword evidence="2 3" id="KW-0663">Pyridoxal phosphate</keyword>